<dbReference type="GO" id="GO:0019903">
    <property type="term" value="F:protein phosphatase binding"/>
    <property type="evidence" value="ECO:0007669"/>
    <property type="project" value="InterPro"/>
</dbReference>
<dbReference type="PANTHER" id="PTHR12634:SF8">
    <property type="entry name" value="FIERY MOUNTAIN, ISOFORM D"/>
    <property type="match status" value="1"/>
</dbReference>
<dbReference type="GO" id="GO:0005829">
    <property type="term" value="C:cytosol"/>
    <property type="evidence" value="ECO:0007669"/>
    <property type="project" value="TreeGrafter"/>
</dbReference>
<accession>A0A6J2XMX6</accession>
<dbReference type="AlphaFoldDB" id="A0A6J2XMX6"/>
<reference evidence="5 6" key="1">
    <citation type="submission" date="2025-04" db="UniProtKB">
        <authorList>
            <consortium name="RefSeq"/>
        </authorList>
    </citation>
    <scope>IDENTIFICATION</scope>
    <source>
        <tissue evidence="5 6">Gonads</tissue>
    </source>
</reference>
<feature type="compositionally biased region" description="Basic and acidic residues" evidence="3">
    <location>
        <begin position="779"/>
        <end position="803"/>
    </location>
</feature>
<feature type="region of interest" description="Disordered" evidence="3">
    <location>
        <begin position="747"/>
        <end position="803"/>
    </location>
</feature>
<dbReference type="RefSeq" id="XP_030752883.1">
    <property type="nucleotide sequence ID" value="XM_030897023.1"/>
</dbReference>
<evidence type="ECO:0000256" key="3">
    <source>
        <dbReference type="SAM" id="MobiDB-lite"/>
    </source>
</evidence>
<dbReference type="RefSeq" id="XP_030752882.1">
    <property type="nucleotide sequence ID" value="XM_030897022.1"/>
</dbReference>
<dbReference type="Pfam" id="PF04499">
    <property type="entry name" value="SAPS"/>
    <property type="match status" value="1"/>
</dbReference>
<name>A0A6J2XMX6_SITOR</name>
<dbReference type="GO" id="GO:0019888">
    <property type="term" value="F:protein phosphatase regulator activity"/>
    <property type="evidence" value="ECO:0007669"/>
    <property type="project" value="TreeGrafter"/>
</dbReference>
<keyword evidence="2" id="KW-0131">Cell cycle</keyword>
<dbReference type="OrthoDB" id="295029at2759"/>
<dbReference type="GO" id="GO:0005634">
    <property type="term" value="C:nucleus"/>
    <property type="evidence" value="ECO:0007669"/>
    <property type="project" value="TreeGrafter"/>
</dbReference>
<evidence type="ECO:0000313" key="5">
    <source>
        <dbReference type="RefSeq" id="XP_030752882.1"/>
    </source>
</evidence>
<dbReference type="InterPro" id="IPR007587">
    <property type="entry name" value="SAPS"/>
</dbReference>
<gene>
    <name evidence="5 6" type="primary">LOC115879958</name>
</gene>
<evidence type="ECO:0000313" key="6">
    <source>
        <dbReference type="RefSeq" id="XP_030752883.1"/>
    </source>
</evidence>
<feature type="region of interest" description="Disordered" evidence="3">
    <location>
        <begin position="645"/>
        <end position="690"/>
    </location>
</feature>
<evidence type="ECO:0000256" key="2">
    <source>
        <dbReference type="ARBA" id="ARBA00023306"/>
    </source>
</evidence>
<keyword evidence="4" id="KW-1185">Reference proteome</keyword>
<feature type="compositionally biased region" description="Basic and acidic residues" evidence="3">
    <location>
        <begin position="754"/>
        <end position="771"/>
    </location>
</feature>
<dbReference type="Proteomes" id="UP000504635">
    <property type="component" value="Unplaced"/>
</dbReference>
<organism evidence="4 6">
    <name type="scientific">Sitophilus oryzae</name>
    <name type="common">Rice weevil</name>
    <name type="synonym">Curculio oryzae</name>
    <dbReference type="NCBI Taxonomy" id="7048"/>
    <lineage>
        <taxon>Eukaryota</taxon>
        <taxon>Metazoa</taxon>
        <taxon>Ecdysozoa</taxon>
        <taxon>Arthropoda</taxon>
        <taxon>Hexapoda</taxon>
        <taxon>Insecta</taxon>
        <taxon>Pterygota</taxon>
        <taxon>Neoptera</taxon>
        <taxon>Endopterygota</taxon>
        <taxon>Coleoptera</taxon>
        <taxon>Polyphaga</taxon>
        <taxon>Cucujiformia</taxon>
        <taxon>Curculionidae</taxon>
        <taxon>Dryophthorinae</taxon>
        <taxon>Sitophilus</taxon>
    </lineage>
</organism>
<sequence length="803" mass="90645">MFWKYNTNSSAEIDTLLSKEDVSLQEVMDSDEIITECRGQNKNLIDFLLKPDIIEELVTLTTKEPPAEINEKIRFKYPNIASELLTCDVPAINERLAGDERLLEKLYTFLENEAPLNPLLASYVSKIMGALIAKKTEQNWLSNQFTCLQVLDFLKARDTFLPLLIKHLGTSAIMDLMLKLMTQVEGVEKRQNILNWLDSQRIIQQLVSLLNPKIEKERHDNVAQLFCDFIRIARDNQRFNSTERVDPDPLLNTLESPDTVGLLLSQIFSGEKCESSIIGGIQVLLAILDVNQTSIAKYSAVGTYNPNINEDLMDMEQKQRIVFNTTETICTRLKDFHELLLNPPKQSSILTTAGQLDPPLGNTRLQVVKLISTIIPSNYTKLYDEFISLSTFPLLLDLFFQYPWNNFLHTQVEISIISALKVSTTIESNETIPSNFCKHLLKDCNLIERILKAWKNNDEQQAEGKGIRQGYMGHLISIMNNIIELCSSTSIGQYLKDLKPDTAQDLETFKETTLSQVNLEQQKLLAGVNPNVAMEDSDEFNDDELPQCSAMQQQSYTQYQMQHLRSQYIDVYSGLNDDAFNDGENTLQTIDNPSDVNFDLSENDIVRRDEIFKQVCAQNINTLFDGDDQTFEEKDHTFQTVIEKQGDKNDTVYSSDSDEGSPSGDDNMDVDPWTSPKPDPWSALASSTNENTTSSAWADFSSATFVETPSFAAFNESLKEVALKDNQNNVEHIADDQLLDSKKNVGVTSAASGDHNDVQQEKPADDQDLGDKSQPSLSHEGELLEEKPHTPLEPVQTEKAEKV</sequence>
<comment type="similarity">
    <text evidence="1">Belongs to the SAPS family.</text>
</comment>
<evidence type="ECO:0000313" key="4">
    <source>
        <dbReference type="Proteomes" id="UP000504635"/>
    </source>
</evidence>
<proteinExistence type="inferred from homology"/>
<evidence type="ECO:0000256" key="1">
    <source>
        <dbReference type="ARBA" id="ARBA00006180"/>
    </source>
</evidence>
<dbReference type="CTD" id="38714"/>
<dbReference type="PANTHER" id="PTHR12634">
    <property type="entry name" value="SIT4 YEAST -ASSOCIATING PROTEIN-RELATED"/>
    <property type="match status" value="1"/>
</dbReference>
<dbReference type="KEGG" id="soy:115879958"/>
<protein>
    <submittedName>
        <fullName evidence="5 6">Serine/threonine-protein phosphatase 6 regulatory subunit 3 isoform X1</fullName>
    </submittedName>
</protein>
<dbReference type="GeneID" id="115879958"/>